<feature type="non-terminal residue" evidence="2">
    <location>
        <position position="615"/>
    </location>
</feature>
<comment type="caution">
    <text evidence="2">The sequence shown here is derived from an EMBL/GenBank/DDBJ whole genome shotgun (WGS) entry which is preliminary data.</text>
</comment>
<name>K0RMB4_THAOC</name>
<sequence length="615" mass="67227">MKCQENNKSYDINGSRPGVFCIEEKTMMNPGIFAANWETFAEEVGRGSKDNSHQLTKILKDKEVTMAPFVPPTPVPYVDDPDLSDEDNERVRGAQEGTAQLLRKVMDACSDKTRAVLRKKPDFASLEHEGDTLGLYTMLEDLLLWSQTNSPIINETNALAAFASCKQQRDQDLNQYHDVFNANLEALARTGVTAFPFRHLERVLEDNNYFFPGEDDVTYSTGTRGMMTCTVTMPSHMTLPSSDDVKEAMITACGTGPFAAGMYIRGLDDRPQNDEYIKLLKQRHAGGDAGALEFEDGPQGAIDMFASSGFSDKPLPRVPRDKKPPCDGDDADVAFTQVGRGPRQGTTDKIPGHFADIDSRFFKDISCNWCREHNPRTQMGHYLRSCPYRLQAHKDQDKQGKAKTGSALTTVGDGGDEGVQPGEARETQEGTALTTVSSPKGTQPDPQPHRSFLFMTDGGTHPDPTPSAEFTAGTRGPSGDTPGRTTSPSTFAVASGDTAGAVPPTDITAAFNFVRFPATGQRFLARAATDDPTAEPKEYSLEELQEWAASTDGPKEFCFACTTKVDRHWVLIDNQSTVDLFSNTDLLEDVHEGEHEVTVTSDGGVTTTKLVGHLP</sequence>
<accession>K0RMB4</accession>
<protein>
    <submittedName>
        <fullName evidence="2">Uncharacterized protein</fullName>
    </submittedName>
</protein>
<evidence type="ECO:0000313" key="3">
    <source>
        <dbReference type="Proteomes" id="UP000266841"/>
    </source>
</evidence>
<dbReference type="EMBL" id="AGNL01046525">
    <property type="protein sequence ID" value="EJK47872.1"/>
    <property type="molecule type" value="Genomic_DNA"/>
</dbReference>
<feature type="compositionally biased region" description="Basic and acidic residues" evidence="1">
    <location>
        <begin position="314"/>
        <end position="326"/>
    </location>
</feature>
<dbReference type="Proteomes" id="UP000266841">
    <property type="component" value="Unassembled WGS sequence"/>
</dbReference>
<feature type="compositionally biased region" description="Polar residues" evidence="1">
    <location>
        <begin position="429"/>
        <end position="441"/>
    </location>
</feature>
<organism evidence="2 3">
    <name type="scientific">Thalassiosira oceanica</name>
    <name type="common">Marine diatom</name>
    <dbReference type="NCBI Taxonomy" id="159749"/>
    <lineage>
        <taxon>Eukaryota</taxon>
        <taxon>Sar</taxon>
        <taxon>Stramenopiles</taxon>
        <taxon>Ochrophyta</taxon>
        <taxon>Bacillariophyta</taxon>
        <taxon>Coscinodiscophyceae</taxon>
        <taxon>Thalassiosirophycidae</taxon>
        <taxon>Thalassiosirales</taxon>
        <taxon>Thalassiosiraceae</taxon>
        <taxon>Thalassiosira</taxon>
    </lineage>
</organism>
<reference evidence="2 3" key="1">
    <citation type="journal article" date="2012" name="Genome Biol.">
        <title>Genome and low-iron response of an oceanic diatom adapted to chronic iron limitation.</title>
        <authorList>
            <person name="Lommer M."/>
            <person name="Specht M."/>
            <person name="Roy A.S."/>
            <person name="Kraemer L."/>
            <person name="Andreson R."/>
            <person name="Gutowska M.A."/>
            <person name="Wolf J."/>
            <person name="Bergner S.V."/>
            <person name="Schilhabel M.B."/>
            <person name="Klostermeier U.C."/>
            <person name="Beiko R.G."/>
            <person name="Rosenstiel P."/>
            <person name="Hippler M."/>
            <person name="Laroche J."/>
        </authorList>
    </citation>
    <scope>NUCLEOTIDE SEQUENCE [LARGE SCALE GENOMIC DNA]</scope>
    <source>
        <strain evidence="2 3">CCMP1005</strain>
    </source>
</reference>
<evidence type="ECO:0000256" key="1">
    <source>
        <dbReference type="SAM" id="MobiDB-lite"/>
    </source>
</evidence>
<keyword evidence="3" id="KW-1185">Reference proteome</keyword>
<dbReference type="AlphaFoldDB" id="K0RMB4"/>
<gene>
    <name evidence="2" type="ORF">THAOC_33381</name>
</gene>
<feature type="region of interest" description="Disordered" evidence="1">
    <location>
        <begin position="394"/>
        <end position="492"/>
    </location>
</feature>
<feature type="compositionally biased region" description="Polar residues" evidence="1">
    <location>
        <begin position="483"/>
        <end position="492"/>
    </location>
</feature>
<feature type="region of interest" description="Disordered" evidence="1">
    <location>
        <begin position="308"/>
        <end position="328"/>
    </location>
</feature>
<evidence type="ECO:0000313" key="2">
    <source>
        <dbReference type="EMBL" id="EJK47872.1"/>
    </source>
</evidence>
<proteinExistence type="predicted"/>